<dbReference type="SUPFAM" id="SSF52540">
    <property type="entry name" value="P-loop containing nucleoside triphosphate hydrolases"/>
    <property type="match status" value="1"/>
</dbReference>
<dbReference type="EMBL" id="LRQV01000013">
    <property type="protein sequence ID" value="KXK62832.1"/>
    <property type="molecule type" value="Genomic_DNA"/>
</dbReference>
<evidence type="ECO:0000256" key="6">
    <source>
        <dbReference type="ARBA" id="ARBA00023136"/>
    </source>
</evidence>
<comment type="subcellular location">
    <subcellularLocation>
        <location evidence="1">Cell membrane</location>
        <topology evidence="1">Multi-pass membrane protein</topology>
    </subcellularLocation>
</comment>
<evidence type="ECO:0000256" key="1">
    <source>
        <dbReference type="ARBA" id="ARBA00004651"/>
    </source>
</evidence>
<dbReference type="SMART" id="SM00382">
    <property type="entry name" value="AAA"/>
    <property type="match status" value="1"/>
</dbReference>
<dbReference type="GO" id="GO:0005524">
    <property type="term" value="F:ATP binding"/>
    <property type="evidence" value="ECO:0007669"/>
    <property type="project" value="UniProtKB-KW"/>
</dbReference>
<dbReference type="Pfam" id="PF00005">
    <property type="entry name" value="ABC_tran"/>
    <property type="match status" value="1"/>
</dbReference>
<evidence type="ECO:0000259" key="9">
    <source>
        <dbReference type="PROSITE" id="PS50929"/>
    </source>
</evidence>
<dbReference type="Pfam" id="PF00664">
    <property type="entry name" value="ABC_membrane"/>
    <property type="match status" value="1"/>
</dbReference>
<dbReference type="Gene3D" id="3.40.50.300">
    <property type="entry name" value="P-loop containing nucleotide triphosphate hydrolases"/>
    <property type="match status" value="1"/>
</dbReference>
<evidence type="ECO:0008006" key="12">
    <source>
        <dbReference type="Google" id="ProtNLM"/>
    </source>
</evidence>
<dbReference type="GO" id="GO:0016887">
    <property type="term" value="F:ATP hydrolysis activity"/>
    <property type="evidence" value="ECO:0007669"/>
    <property type="project" value="InterPro"/>
</dbReference>
<evidence type="ECO:0000256" key="3">
    <source>
        <dbReference type="ARBA" id="ARBA00022741"/>
    </source>
</evidence>
<dbReference type="Proteomes" id="UP000070620">
    <property type="component" value="Unassembled WGS sequence"/>
</dbReference>
<dbReference type="SUPFAM" id="SSF90123">
    <property type="entry name" value="ABC transporter transmembrane region"/>
    <property type="match status" value="1"/>
</dbReference>
<feature type="domain" description="ABC transmembrane type-1" evidence="9">
    <location>
        <begin position="22"/>
        <end position="283"/>
    </location>
</feature>
<name>A0A136PWP7_9ACTN</name>
<feature type="domain" description="ABC transporter" evidence="8">
    <location>
        <begin position="328"/>
        <end position="559"/>
    </location>
</feature>
<feature type="transmembrane region" description="Helical" evidence="7">
    <location>
        <begin position="54"/>
        <end position="80"/>
    </location>
</feature>
<feature type="transmembrane region" description="Helical" evidence="7">
    <location>
        <begin position="123"/>
        <end position="147"/>
    </location>
</feature>
<organism evidence="10 11">
    <name type="scientific">Micromonospora rosaria</name>
    <dbReference type="NCBI Taxonomy" id="47874"/>
    <lineage>
        <taxon>Bacteria</taxon>
        <taxon>Bacillati</taxon>
        <taxon>Actinomycetota</taxon>
        <taxon>Actinomycetes</taxon>
        <taxon>Micromonosporales</taxon>
        <taxon>Micromonosporaceae</taxon>
        <taxon>Micromonospora</taxon>
    </lineage>
</organism>
<dbReference type="InterPro" id="IPR036640">
    <property type="entry name" value="ABC1_TM_sf"/>
</dbReference>
<evidence type="ECO:0000256" key="5">
    <source>
        <dbReference type="ARBA" id="ARBA00022989"/>
    </source>
</evidence>
<dbReference type="PANTHER" id="PTHR43394">
    <property type="entry name" value="ATP-DEPENDENT PERMEASE MDL1, MITOCHONDRIAL"/>
    <property type="match status" value="1"/>
</dbReference>
<dbReference type="InterPro" id="IPR039421">
    <property type="entry name" value="Type_1_exporter"/>
</dbReference>
<dbReference type="RefSeq" id="WP_067361172.1">
    <property type="nucleotide sequence ID" value="NZ_JBIUBN010000023.1"/>
</dbReference>
<accession>A0A136PWP7</accession>
<keyword evidence="3" id="KW-0547">Nucleotide-binding</keyword>
<protein>
    <recommendedName>
        <fullName evidence="12">ABC transporter ATP-binding protein</fullName>
    </recommendedName>
</protein>
<dbReference type="PROSITE" id="PS50929">
    <property type="entry name" value="ABC_TM1F"/>
    <property type="match status" value="1"/>
</dbReference>
<keyword evidence="4" id="KW-0067">ATP-binding</keyword>
<dbReference type="AlphaFoldDB" id="A0A136PWP7"/>
<dbReference type="GO" id="GO:0015421">
    <property type="term" value="F:ABC-type oligopeptide transporter activity"/>
    <property type="evidence" value="ECO:0007669"/>
    <property type="project" value="TreeGrafter"/>
</dbReference>
<dbReference type="GO" id="GO:0005886">
    <property type="term" value="C:plasma membrane"/>
    <property type="evidence" value="ECO:0007669"/>
    <property type="project" value="UniProtKB-SubCell"/>
</dbReference>
<evidence type="ECO:0000259" key="8">
    <source>
        <dbReference type="PROSITE" id="PS50893"/>
    </source>
</evidence>
<evidence type="ECO:0000313" key="10">
    <source>
        <dbReference type="EMBL" id="KXK62832.1"/>
    </source>
</evidence>
<evidence type="ECO:0000256" key="4">
    <source>
        <dbReference type="ARBA" id="ARBA00022840"/>
    </source>
</evidence>
<dbReference type="PANTHER" id="PTHR43394:SF1">
    <property type="entry name" value="ATP-BINDING CASSETTE SUB-FAMILY B MEMBER 10, MITOCHONDRIAL"/>
    <property type="match status" value="1"/>
</dbReference>
<dbReference type="InterPro" id="IPR011527">
    <property type="entry name" value="ABC1_TM_dom"/>
</dbReference>
<keyword evidence="11" id="KW-1185">Reference proteome</keyword>
<comment type="caution">
    <text evidence="10">The sequence shown here is derived from an EMBL/GenBank/DDBJ whole genome shotgun (WGS) entry which is preliminary data.</text>
</comment>
<dbReference type="PROSITE" id="PS50893">
    <property type="entry name" value="ABC_TRANSPORTER_2"/>
    <property type="match status" value="1"/>
</dbReference>
<dbReference type="InterPro" id="IPR003593">
    <property type="entry name" value="AAA+_ATPase"/>
</dbReference>
<reference evidence="10 11" key="1">
    <citation type="submission" date="2016-01" db="EMBL/GenBank/DDBJ databases">
        <title>Whole genome sequence and analysis of Micromonospora rosaria DSM 803, which can produce antibacterial substance rosamicin.</title>
        <authorList>
            <person name="Yang H."/>
            <person name="He X."/>
            <person name="Zhu D."/>
        </authorList>
    </citation>
    <scope>NUCLEOTIDE SEQUENCE [LARGE SCALE GENOMIC DNA]</scope>
    <source>
        <strain evidence="10 11">DSM 803</strain>
    </source>
</reference>
<proteinExistence type="predicted"/>
<keyword evidence="2 7" id="KW-0812">Transmembrane</keyword>
<dbReference type="Gene3D" id="1.20.1560.10">
    <property type="entry name" value="ABC transporter type 1, transmembrane domain"/>
    <property type="match status" value="1"/>
</dbReference>
<keyword evidence="6 7" id="KW-0472">Membrane</keyword>
<evidence type="ECO:0000256" key="7">
    <source>
        <dbReference type="SAM" id="Phobius"/>
    </source>
</evidence>
<evidence type="ECO:0000256" key="2">
    <source>
        <dbReference type="ARBA" id="ARBA00022692"/>
    </source>
</evidence>
<feature type="transmembrane region" description="Helical" evidence="7">
    <location>
        <begin position="153"/>
        <end position="172"/>
    </location>
</feature>
<evidence type="ECO:0000313" key="11">
    <source>
        <dbReference type="Proteomes" id="UP000070620"/>
    </source>
</evidence>
<dbReference type="InterPro" id="IPR017871">
    <property type="entry name" value="ABC_transporter-like_CS"/>
</dbReference>
<gene>
    <name evidence="10" type="ORF">AWW66_06520</name>
</gene>
<keyword evidence="5 7" id="KW-1133">Transmembrane helix</keyword>
<sequence length="568" mass="58811">MRRLFWQAVGAAPGPAVVHVGLAVTAGVLTVAEPAAFAAAVNATIAGQPAGTPLLVLALVLVGGTLVRATSAVAAGVVAVRATRLLRARLLRHALRLGTPHRQPFPVGDLVSRVSTDAGQPGALLPVAVQVGLSVAVGLAGFVALVVVDGPTALVLAAGVAVSAVVVRAFVLDLAGPLLRYREAAADLAARFVDACRGARTIRASGTVQRETDRVLRPLAELRAAAGAQWTAQRRLVFRVSVLRPLLEATVLAVAGIRLYQGHLAPGDLVAVLGYTSLVLGLLDEVDTVGGILHVRAGTRRVHEVLTQPEAVPEPAVPQPPPSGPAALRLVGATVRHDAGTVLDAVTLEIPPGGRVAVVGRSGAGKSALCGLVGRLADPDAGQVLLGDVDLRAIASAELRRRVVYAFERPELFGATVHEALAACRPSAGRAEVVAAARAARADHFVRCLPDGYDTPLAGLALSGGELQRLGIARALVGDADLVVLDDATSSVDTATEAELHTALRRAWTGRTAVLVAHRAATAAAADLVVWLDAGRLRAYGPHQSLWRDEEYRRVFGQPVRPEPKRIG</sequence>
<dbReference type="OrthoDB" id="9806127at2"/>
<dbReference type="PROSITE" id="PS00211">
    <property type="entry name" value="ABC_TRANSPORTER_1"/>
    <property type="match status" value="1"/>
</dbReference>
<dbReference type="InterPro" id="IPR027417">
    <property type="entry name" value="P-loop_NTPase"/>
</dbReference>
<dbReference type="InterPro" id="IPR003439">
    <property type="entry name" value="ABC_transporter-like_ATP-bd"/>
</dbReference>